<evidence type="ECO:0000256" key="1">
    <source>
        <dbReference type="SAM" id="Phobius"/>
    </source>
</evidence>
<keyword evidence="1" id="KW-0472">Membrane</keyword>
<keyword evidence="1" id="KW-0812">Transmembrane</keyword>
<proteinExistence type="predicted"/>
<protein>
    <submittedName>
        <fullName evidence="2">Uncharacterized protein</fullName>
    </submittedName>
</protein>
<feature type="transmembrane region" description="Helical" evidence="1">
    <location>
        <begin position="43"/>
        <end position="63"/>
    </location>
</feature>
<keyword evidence="1" id="KW-1133">Transmembrane helix</keyword>
<organism evidence="2 3">
    <name type="scientific">Cronobacter sakazakii (strain ATCC BAA-894)</name>
    <name type="common">Enterobacter sakazakii</name>
    <dbReference type="NCBI Taxonomy" id="290339"/>
    <lineage>
        <taxon>Bacteria</taxon>
        <taxon>Pseudomonadati</taxon>
        <taxon>Pseudomonadota</taxon>
        <taxon>Gammaproteobacteria</taxon>
        <taxon>Enterobacterales</taxon>
        <taxon>Enterobacteriaceae</taxon>
        <taxon>Cronobacter</taxon>
    </lineage>
</organism>
<evidence type="ECO:0000313" key="2">
    <source>
        <dbReference type="EMBL" id="ABU77020.1"/>
    </source>
</evidence>
<dbReference type="EMBL" id="CP000783">
    <property type="protein sequence ID" value="ABU77020.1"/>
    <property type="molecule type" value="Genomic_DNA"/>
</dbReference>
<keyword evidence="3" id="KW-1185">Reference proteome</keyword>
<gene>
    <name evidence="2" type="ordered locus">ESA_01766</name>
</gene>
<name>A7MLB2_CROS8</name>
<dbReference type="Proteomes" id="UP000000260">
    <property type="component" value="Chromosome"/>
</dbReference>
<dbReference type="HOGENOM" id="CLU_2478095_0_0_6"/>
<dbReference type="KEGG" id="esa:ESA_01766"/>
<reference evidence="2 3" key="1">
    <citation type="journal article" date="2010" name="PLoS ONE">
        <title>Genome sequence of Cronobacter sakazakii BAA-894 and comparative genomic hybridization analysis with other Cronobacter species.</title>
        <authorList>
            <person name="Kucerova E."/>
            <person name="Clifton S.W."/>
            <person name="Xia X.Q."/>
            <person name="Long F."/>
            <person name="Porwollik S."/>
            <person name="Fulton L."/>
            <person name="Fronick C."/>
            <person name="Minx P."/>
            <person name="Kyung K."/>
            <person name="Warren W."/>
            <person name="Fulton R."/>
            <person name="Feng D."/>
            <person name="Wollam A."/>
            <person name="Shah N."/>
            <person name="Bhonagiri V."/>
            <person name="Nash W.E."/>
            <person name="Hallsworth-Pepin K."/>
            <person name="Wilson R.K."/>
            <person name="McClelland M."/>
            <person name="Forsythe S.J."/>
        </authorList>
    </citation>
    <scope>NUCLEOTIDE SEQUENCE [LARGE SCALE GENOMIC DNA]</scope>
    <source>
        <strain evidence="2 3">ATCC BAA-894</strain>
    </source>
</reference>
<dbReference type="AlphaFoldDB" id="A7MLB2"/>
<sequence>MAGARRLPALQNATLIVGWVSAAHSPFLCHTIKTRPLKPSQKYIPATLTIIFIYFIGTLHINVAPLHHNETTYYLKEGILKSKQKLF</sequence>
<evidence type="ECO:0000313" key="3">
    <source>
        <dbReference type="Proteomes" id="UP000000260"/>
    </source>
</evidence>
<accession>A7MLB2</accession>